<keyword evidence="6" id="KW-0508">mRNA splicing</keyword>
<reference evidence="9" key="1">
    <citation type="submission" date="2023-10" db="EMBL/GenBank/DDBJ databases">
        <title>Genome assemblies of two species of porcelain crab, Petrolisthes cinctipes and Petrolisthes manimaculis (Anomura: Porcellanidae).</title>
        <authorList>
            <person name="Angst P."/>
        </authorList>
    </citation>
    <scope>NUCLEOTIDE SEQUENCE</scope>
    <source>
        <strain evidence="9">PB745_01</strain>
        <tissue evidence="9">Gill</tissue>
    </source>
</reference>
<evidence type="ECO:0000256" key="1">
    <source>
        <dbReference type="ARBA" id="ARBA00022664"/>
    </source>
</evidence>
<evidence type="ECO:0000256" key="4">
    <source>
        <dbReference type="ARBA" id="ARBA00023015"/>
    </source>
</evidence>
<feature type="domain" description="SURP motif" evidence="8">
    <location>
        <begin position="403"/>
        <end position="445"/>
    </location>
</feature>
<feature type="compositionally biased region" description="Gly residues" evidence="7">
    <location>
        <begin position="468"/>
        <end position="479"/>
    </location>
</feature>
<feature type="region of interest" description="Disordered" evidence="7">
    <location>
        <begin position="464"/>
        <end position="508"/>
    </location>
</feature>
<feature type="compositionally biased region" description="Polar residues" evidence="7">
    <location>
        <begin position="1031"/>
        <end position="1047"/>
    </location>
</feature>
<feature type="compositionally biased region" description="Polar residues" evidence="7">
    <location>
        <begin position="9"/>
        <end position="18"/>
    </location>
</feature>
<feature type="compositionally biased region" description="Pro residues" evidence="7">
    <location>
        <begin position="994"/>
        <end position="1023"/>
    </location>
</feature>
<evidence type="ECO:0000313" key="9">
    <source>
        <dbReference type="EMBL" id="KAK3860964.1"/>
    </source>
</evidence>
<dbReference type="GO" id="GO:0000395">
    <property type="term" value="P:mRNA 5'-splice site recognition"/>
    <property type="evidence" value="ECO:0007669"/>
    <property type="project" value="TreeGrafter"/>
</dbReference>
<dbReference type="Pfam" id="PF09750">
    <property type="entry name" value="DRY_EERY"/>
    <property type="match status" value="1"/>
</dbReference>
<dbReference type="InterPro" id="IPR035967">
    <property type="entry name" value="SWAP/Surp_sf"/>
</dbReference>
<feature type="compositionally biased region" description="Acidic residues" evidence="7">
    <location>
        <begin position="358"/>
        <end position="367"/>
    </location>
</feature>
<proteinExistence type="predicted"/>
<keyword evidence="4" id="KW-0805">Transcription regulation</keyword>
<feature type="compositionally biased region" description="Low complexity" evidence="7">
    <location>
        <begin position="960"/>
        <end position="993"/>
    </location>
</feature>
<dbReference type="PROSITE" id="PS50128">
    <property type="entry name" value="SURP"/>
    <property type="match status" value="2"/>
</dbReference>
<dbReference type="SUPFAM" id="SSF109905">
    <property type="entry name" value="Surp module (SWAP domain)"/>
    <property type="match status" value="2"/>
</dbReference>
<evidence type="ECO:0000256" key="3">
    <source>
        <dbReference type="ARBA" id="ARBA00022884"/>
    </source>
</evidence>
<feature type="compositionally biased region" description="Low complexity" evidence="7">
    <location>
        <begin position="736"/>
        <end position="765"/>
    </location>
</feature>
<dbReference type="PANTHER" id="PTHR13161">
    <property type="entry name" value="SPLICING FACTOR SUPPRESSOR OF WHITE APRICOT"/>
    <property type="match status" value="1"/>
</dbReference>
<feature type="region of interest" description="Disordered" evidence="7">
    <location>
        <begin position="78"/>
        <end position="100"/>
    </location>
</feature>
<keyword evidence="2" id="KW-0677">Repeat</keyword>
<keyword evidence="3" id="KW-0694">RNA-binding</keyword>
<sequence>MKKKEDSVQETLQVNKTKISSREAMGHTGRVLIPRTSLVATPFPKETPMPPDSSGPMSWALASPVTAPRPPISPVAIPQPSAVPVATPPPLASPATAPQPSASLVTTLWPQASPVANPQPPTSPEAMPQPSASQLPAFPVDANLPPAAPVTEPLPLTTSVSLPSDTLLSKPLPQGRKHRVMASEFGRTVWEARDKEAHNSHDDLLVFGYSCKLFRDDEKAMYVDKGKHLIPWMGDNNLMVDRFDVRGALYDLTEAESGDGVDRLEGLSEEERAEEELCEYERYLALYHDEVQVQAGQDEEAKRLLAELGSDTYAYSQVGYSYDGQAAAGDPSVALAAAGGEQSEGQPQLEVSQQYSANDEEEEDDEQNSGYFPNTDEDVFIPPPELSVPQGMVVPKTVKQNKIIVKTSKFIVAQGGQMEIVIKTKQAGNPMFAFLCFDNSLNPYYKHMVTMIKNGRYHPTEELDQIRGEGGSSGRGAGGQYLHPSLSAGIQPNLTPGTPTAAPAHKPSPDCSYSKLIFNIKEQQKNTAAAESIAGVGDVSAPGSPAPATSTPAATPVPDTPTPNSVSKKTKLKSNSTPVGSPKVGLVDYPSFNQTKDSEVDSDADMNGSGGDSDDDDDGEDCIETKEEETTEYSRIKWPPPDVQMVIDKMASYIIKNGAEFEAMVHSRDDPRFNFLKKDHEYYPYYRCKMRLYNEVYGDIFKDTAEASVSGNKNTPSISSKSTNKKDKQGNGNKGNGNSSNSSNCSNSSSSSSSNGNNNNNKQSSTISFSIKSREQDVNLDRHSTFPVESSSSDDEDMDEEEREKRREEREERRRKRKLKEKEERERREREEKERKEREEKEKISEEKDDSTDGSGDNGGDDDMYDIFKYAQEIGHDNRAGETEEASISNNNKYPDDDSPASSPLPAGTQRQPEKKQQERRKKAAMFLSRLKRGGAGGGSKEEEVPAQPVYGPQMPPEIAAQLLNSASQSPQSSLGSPRLLRPSSSPPSRSLSPPMPPSEAPAPPPPPPPLPPPHSPTPPLPPGTDEIDKNSSILMESNIIPRSSWASIPEPPPATTENERSSKLPSTLPPLPQDPTVLSGVFQWLSAVDISSRAAMKVGSFICLFTGTSEDGRRSQSVESRRSKSRPAEISHREKSRSRKKQRHNRSESRSPSSGGGIRKERKKRKRSRSRSRRHHKKRRSRSRSPKSHRSSHKKKRRKHSSRHERERGGRGSGEKKSKKSRRRSISSSSSSSSSASSTGRSSSTSRSSTPSDNDVQVIDSPATSKRGSRASSVVSVGPSDVSHLSTSFYKIGEDACPPSSPPPLPPIPENPTAAQKAEVLQEKTGNVDNLLEEVGDELKEEKKEEKRPLFDPQNSAAMAKIALGLRAKVHALLDKESKL</sequence>
<dbReference type="Gene3D" id="1.10.10.790">
    <property type="entry name" value="Surp module"/>
    <property type="match status" value="2"/>
</dbReference>
<feature type="region of interest" description="Disordered" evidence="7">
    <location>
        <begin position="337"/>
        <end position="376"/>
    </location>
</feature>
<dbReference type="InterPro" id="IPR019147">
    <property type="entry name" value="SWAP_N_domain"/>
</dbReference>
<feature type="compositionally biased region" description="Pro residues" evidence="7">
    <location>
        <begin position="1300"/>
        <end position="1311"/>
    </location>
</feature>
<evidence type="ECO:0000256" key="6">
    <source>
        <dbReference type="ARBA" id="ARBA00023187"/>
    </source>
</evidence>
<feature type="region of interest" description="Disordered" evidence="7">
    <location>
        <begin position="112"/>
        <end position="138"/>
    </location>
</feature>
<dbReference type="PANTHER" id="PTHR13161:SF15">
    <property type="entry name" value="SPLICING FACTOR, SUPPRESSOR OF WHITE-APRICOT HOMOLOG"/>
    <property type="match status" value="1"/>
</dbReference>
<feature type="compositionally biased region" description="Basic and acidic residues" evidence="7">
    <location>
        <begin position="1205"/>
        <end position="1217"/>
    </location>
</feature>
<evidence type="ECO:0000256" key="2">
    <source>
        <dbReference type="ARBA" id="ARBA00022737"/>
    </source>
</evidence>
<feature type="compositionally biased region" description="Basic and acidic residues" evidence="7">
    <location>
        <begin position="803"/>
        <end position="812"/>
    </location>
</feature>
<dbReference type="SMART" id="SM00648">
    <property type="entry name" value="SWAP"/>
    <property type="match status" value="2"/>
</dbReference>
<protein>
    <recommendedName>
        <fullName evidence="8">SURP motif domain-containing protein</fullName>
    </recommendedName>
</protein>
<keyword evidence="5" id="KW-0804">Transcription</keyword>
<feature type="compositionally biased region" description="Basic and acidic residues" evidence="7">
    <location>
        <begin position="772"/>
        <end position="784"/>
    </location>
</feature>
<feature type="compositionally biased region" description="Polar residues" evidence="7">
    <location>
        <begin position="488"/>
        <end position="498"/>
    </location>
</feature>
<feature type="compositionally biased region" description="Low complexity" evidence="7">
    <location>
        <begin position="1273"/>
        <end position="1284"/>
    </location>
</feature>
<dbReference type="InterPro" id="IPR040397">
    <property type="entry name" value="SWAP"/>
</dbReference>
<feature type="compositionally biased region" description="Acidic residues" evidence="7">
    <location>
        <begin position="612"/>
        <end position="621"/>
    </location>
</feature>
<feature type="compositionally biased region" description="Basic residues" evidence="7">
    <location>
        <begin position="1161"/>
        <end position="1204"/>
    </location>
</feature>
<feature type="region of interest" description="Disordered" evidence="7">
    <location>
        <begin position="708"/>
        <end position="1078"/>
    </location>
</feature>
<dbReference type="EMBL" id="JAWQEG010004597">
    <property type="protein sequence ID" value="KAK3860964.1"/>
    <property type="molecule type" value="Genomic_DNA"/>
</dbReference>
<dbReference type="SMART" id="SM01141">
    <property type="entry name" value="DRY_EERY"/>
    <property type="match status" value="1"/>
</dbReference>
<feature type="region of interest" description="Disordered" evidence="7">
    <location>
        <begin position="538"/>
        <end position="621"/>
    </location>
</feature>
<feature type="region of interest" description="Disordered" evidence="7">
    <location>
        <begin position="1"/>
        <end position="62"/>
    </location>
</feature>
<dbReference type="GO" id="GO:0003723">
    <property type="term" value="F:RNA binding"/>
    <property type="evidence" value="ECO:0007669"/>
    <property type="project" value="UniProtKB-KW"/>
</dbReference>
<accession>A0AAE1K086</accession>
<feature type="compositionally biased region" description="Basic and acidic residues" evidence="7">
    <location>
        <begin position="1111"/>
        <end position="1134"/>
    </location>
</feature>
<feature type="compositionally biased region" description="Low complexity" evidence="7">
    <location>
        <begin position="540"/>
        <end position="557"/>
    </location>
</feature>
<name>A0AAE1K086_PETCI</name>
<feature type="domain" description="SURP motif" evidence="8">
    <location>
        <begin position="646"/>
        <end position="686"/>
    </location>
</feature>
<feature type="compositionally biased region" description="Low complexity" evidence="7">
    <location>
        <begin position="1227"/>
        <end position="1253"/>
    </location>
</feature>
<organism evidence="9 10">
    <name type="scientific">Petrolisthes cinctipes</name>
    <name type="common">Flat porcelain crab</name>
    <dbReference type="NCBI Taxonomy" id="88211"/>
    <lineage>
        <taxon>Eukaryota</taxon>
        <taxon>Metazoa</taxon>
        <taxon>Ecdysozoa</taxon>
        <taxon>Arthropoda</taxon>
        <taxon>Crustacea</taxon>
        <taxon>Multicrustacea</taxon>
        <taxon>Malacostraca</taxon>
        <taxon>Eumalacostraca</taxon>
        <taxon>Eucarida</taxon>
        <taxon>Decapoda</taxon>
        <taxon>Pleocyemata</taxon>
        <taxon>Anomura</taxon>
        <taxon>Galatheoidea</taxon>
        <taxon>Porcellanidae</taxon>
        <taxon>Petrolisthes</taxon>
    </lineage>
</organism>
<feature type="region of interest" description="Disordered" evidence="7">
    <location>
        <begin position="1106"/>
        <end position="1317"/>
    </location>
</feature>
<feature type="compositionally biased region" description="Basic and acidic residues" evidence="7">
    <location>
        <begin position="820"/>
        <end position="846"/>
    </location>
</feature>
<evidence type="ECO:0000256" key="5">
    <source>
        <dbReference type="ARBA" id="ARBA00023163"/>
    </source>
</evidence>
<feature type="compositionally biased region" description="Polar residues" evidence="7">
    <location>
        <begin position="343"/>
        <end position="357"/>
    </location>
</feature>
<dbReference type="Pfam" id="PF01805">
    <property type="entry name" value="Surp"/>
    <property type="match status" value="2"/>
</dbReference>
<feature type="compositionally biased region" description="Basic residues" evidence="7">
    <location>
        <begin position="1135"/>
        <end position="1145"/>
    </location>
</feature>
<evidence type="ECO:0000313" key="10">
    <source>
        <dbReference type="Proteomes" id="UP001286313"/>
    </source>
</evidence>
<dbReference type="Proteomes" id="UP001286313">
    <property type="component" value="Unassembled WGS sequence"/>
</dbReference>
<feature type="compositionally biased region" description="Polar residues" evidence="7">
    <location>
        <begin position="708"/>
        <end position="722"/>
    </location>
</feature>
<keyword evidence="1" id="KW-0507">mRNA processing</keyword>
<keyword evidence="10" id="KW-1185">Reference proteome</keyword>
<evidence type="ECO:0000256" key="7">
    <source>
        <dbReference type="SAM" id="MobiDB-lite"/>
    </source>
</evidence>
<comment type="caution">
    <text evidence="9">The sequence shown here is derived from an EMBL/GenBank/DDBJ whole genome shotgun (WGS) entry which is preliminary data.</text>
</comment>
<feature type="compositionally biased region" description="Acidic residues" evidence="7">
    <location>
        <begin position="792"/>
        <end position="802"/>
    </location>
</feature>
<dbReference type="InterPro" id="IPR000061">
    <property type="entry name" value="Surp"/>
</dbReference>
<evidence type="ECO:0000259" key="8">
    <source>
        <dbReference type="PROSITE" id="PS50128"/>
    </source>
</evidence>
<gene>
    <name evidence="9" type="ORF">Pcinc_033026</name>
</gene>